<evidence type="ECO:0000313" key="1">
    <source>
        <dbReference type="EMBL" id="CAK7354680.1"/>
    </source>
</evidence>
<sequence>METKDFEAFKMNWTQKQWMKVKSSGDELLFMGRNGRRHQCSNWQFYHTWESDADHLGKMVSWIVRESDEEIDLSQDMQYWEALFDSEKHFINLVLAFFVASDGIVVEILAARFLNDVKIPEAFYVSFDPRDSFNSSLVLLLLEIESHQKGLIVAIKLQVLISE</sequence>
<protein>
    <submittedName>
        <fullName evidence="1">Uncharacterized protein</fullName>
    </submittedName>
</protein>
<proteinExistence type="predicted"/>
<evidence type="ECO:0000313" key="2">
    <source>
        <dbReference type="Proteomes" id="UP001314170"/>
    </source>
</evidence>
<dbReference type="InterPro" id="IPR000358">
    <property type="entry name" value="RNR_small_fam"/>
</dbReference>
<dbReference type="Gene3D" id="1.10.620.20">
    <property type="entry name" value="Ribonucleotide Reductase, subunit A"/>
    <property type="match status" value="1"/>
</dbReference>
<gene>
    <name evidence="1" type="ORF">DCAF_LOCUS25285</name>
</gene>
<dbReference type="Pfam" id="PF00268">
    <property type="entry name" value="Ribonuc_red_sm"/>
    <property type="match status" value="1"/>
</dbReference>
<dbReference type="GO" id="GO:0016491">
    <property type="term" value="F:oxidoreductase activity"/>
    <property type="evidence" value="ECO:0007669"/>
    <property type="project" value="InterPro"/>
</dbReference>
<keyword evidence="2" id="KW-1185">Reference proteome</keyword>
<dbReference type="EMBL" id="CAWUPB010001195">
    <property type="protein sequence ID" value="CAK7354680.1"/>
    <property type="molecule type" value="Genomic_DNA"/>
</dbReference>
<dbReference type="PANTHER" id="PTHR23409:SF35">
    <property type="entry name" value="RIBONUCLEOSIDE-DIPHOSPHATE REDUCTASE SMALL CHAIN A"/>
    <property type="match status" value="1"/>
</dbReference>
<comment type="caution">
    <text evidence="1">The sequence shown here is derived from an EMBL/GenBank/DDBJ whole genome shotgun (WGS) entry which is preliminary data.</text>
</comment>
<reference evidence="1 2" key="1">
    <citation type="submission" date="2024-01" db="EMBL/GenBank/DDBJ databases">
        <authorList>
            <person name="Waweru B."/>
        </authorList>
    </citation>
    <scope>NUCLEOTIDE SEQUENCE [LARGE SCALE GENOMIC DNA]</scope>
</reference>
<dbReference type="SUPFAM" id="SSF47240">
    <property type="entry name" value="Ferritin-like"/>
    <property type="match status" value="1"/>
</dbReference>
<dbReference type="GO" id="GO:0009263">
    <property type="term" value="P:deoxyribonucleotide biosynthetic process"/>
    <property type="evidence" value="ECO:0007669"/>
    <property type="project" value="InterPro"/>
</dbReference>
<dbReference type="PANTHER" id="PTHR23409">
    <property type="entry name" value="RIBONUCLEOSIDE-DIPHOSPHATE REDUCTASE SMALL CHAIN"/>
    <property type="match status" value="1"/>
</dbReference>
<name>A0AAV1SQD6_9ROSI</name>
<accession>A0AAV1SQD6</accession>
<dbReference type="AlphaFoldDB" id="A0AAV1SQD6"/>
<organism evidence="1 2">
    <name type="scientific">Dovyalis caffra</name>
    <dbReference type="NCBI Taxonomy" id="77055"/>
    <lineage>
        <taxon>Eukaryota</taxon>
        <taxon>Viridiplantae</taxon>
        <taxon>Streptophyta</taxon>
        <taxon>Embryophyta</taxon>
        <taxon>Tracheophyta</taxon>
        <taxon>Spermatophyta</taxon>
        <taxon>Magnoliopsida</taxon>
        <taxon>eudicotyledons</taxon>
        <taxon>Gunneridae</taxon>
        <taxon>Pentapetalae</taxon>
        <taxon>rosids</taxon>
        <taxon>fabids</taxon>
        <taxon>Malpighiales</taxon>
        <taxon>Salicaceae</taxon>
        <taxon>Flacourtieae</taxon>
        <taxon>Dovyalis</taxon>
    </lineage>
</organism>
<dbReference type="Proteomes" id="UP001314170">
    <property type="component" value="Unassembled WGS sequence"/>
</dbReference>
<dbReference type="InterPro" id="IPR009078">
    <property type="entry name" value="Ferritin-like_SF"/>
</dbReference>
<dbReference type="InterPro" id="IPR012348">
    <property type="entry name" value="RNR-like"/>
</dbReference>